<dbReference type="Proteomes" id="UP000886124">
    <property type="component" value="Unassembled WGS sequence"/>
</dbReference>
<evidence type="ECO:0000259" key="9">
    <source>
        <dbReference type="Pfam" id="PF22700"/>
    </source>
</evidence>
<dbReference type="Pfam" id="PF22700">
    <property type="entry name" value="MVD-like_N"/>
    <property type="match status" value="1"/>
</dbReference>
<dbReference type="GO" id="GO:0019287">
    <property type="term" value="P:isopentenyl diphosphate biosynthetic process, mevalonate pathway"/>
    <property type="evidence" value="ECO:0007669"/>
    <property type="project" value="InterPro"/>
</dbReference>
<dbReference type="SUPFAM" id="SSF55060">
    <property type="entry name" value="GHMP Kinase, C-terminal domain"/>
    <property type="match status" value="1"/>
</dbReference>
<feature type="domain" description="Mvd1 C-terminal" evidence="8">
    <location>
        <begin position="180"/>
        <end position="314"/>
    </location>
</feature>
<dbReference type="NCBIfam" id="TIGR01240">
    <property type="entry name" value="mevDPdecarb"/>
    <property type="match status" value="1"/>
</dbReference>
<organism evidence="10">
    <name type="scientific">Caldithrix abyssi</name>
    <dbReference type="NCBI Taxonomy" id="187145"/>
    <lineage>
        <taxon>Bacteria</taxon>
        <taxon>Pseudomonadati</taxon>
        <taxon>Calditrichota</taxon>
        <taxon>Calditrichia</taxon>
        <taxon>Calditrichales</taxon>
        <taxon>Calditrichaceae</taxon>
        <taxon>Caldithrix</taxon>
    </lineage>
</organism>
<dbReference type="AlphaFoldDB" id="A0A7V5PPU1"/>
<dbReference type="InterPro" id="IPR041431">
    <property type="entry name" value="Mvd1_C"/>
</dbReference>
<keyword evidence="7 10" id="KW-0456">Lyase</keyword>
<proteinExistence type="inferred from homology"/>
<dbReference type="InterPro" id="IPR029765">
    <property type="entry name" value="Mev_diP_decarb"/>
</dbReference>
<evidence type="ECO:0000256" key="5">
    <source>
        <dbReference type="ARBA" id="ARBA00022840"/>
    </source>
</evidence>
<dbReference type="PIRSF" id="PIRSF015950">
    <property type="entry name" value="Mev_P_decrbx"/>
    <property type="match status" value="1"/>
</dbReference>
<comment type="caution">
    <text evidence="10">The sequence shown here is derived from an EMBL/GenBank/DDBJ whole genome shotgun (WGS) entry which is preliminary data.</text>
</comment>
<dbReference type="SUPFAM" id="SSF54211">
    <property type="entry name" value="Ribosomal protein S5 domain 2-like"/>
    <property type="match status" value="1"/>
</dbReference>
<comment type="similarity">
    <text evidence="1">Belongs to the diphosphomevalonate decarboxylase family.</text>
</comment>
<sequence>MKEMITARAHSNIALIKYWGKRDTTLNLPAVGSISMTLDGLHTTTSLRPDESLQQDRFLLNGQPAGKQETARLRQFLDLARGLAGKDAKFHVESRNNFPTAAGLASSASGFAALALAATRALDVQLTPAELSALARRGSGSAARSLFGGFVEMKRGQNPDGSDSYAEQIAPRDYWDVRLIIAITSRQQKETGSTKGMELSRATSPYYPAWVDSSPADLREMRAAILNRDFQKAGELSEFSCLKMHALALSANPGIIYWNGATVEAMHRIRQLRKSGLPVYFTIDAGPQIKALCLPQAAARVIEALRTINGIKECIETRPGDDAYLIEKE</sequence>
<dbReference type="Gene3D" id="3.30.70.890">
    <property type="entry name" value="GHMP kinase, C-terminal domain"/>
    <property type="match status" value="1"/>
</dbReference>
<name>A0A7V5PPU1_CALAY</name>
<dbReference type="GO" id="GO:0005524">
    <property type="term" value="F:ATP binding"/>
    <property type="evidence" value="ECO:0007669"/>
    <property type="project" value="UniProtKB-KW"/>
</dbReference>
<dbReference type="GO" id="GO:0004163">
    <property type="term" value="F:diphosphomevalonate decarboxylase activity"/>
    <property type="evidence" value="ECO:0007669"/>
    <property type="project" value="UniProtKB-EC"/>
</dbReference>
<keyword evidence="4" id="KW-0547">Nucleotide-binding</keyword>
<dbReference type="Gene3D" id="3.30.230.10">
    <property type="match status" value="1"/>
</dbReference>
<evidence type="ECO:0000256" key="6">
    <source>
        <dbReference type="ARBA" id="ARBA00023098"/>
    </source>
</evidence>
<keyword evidence="6" id="KW-0443">Lipid metabolism</keyword>
<dbReference type="InterPro" id="IPR053859">
    <property type="entry name" value="MVD-like_N"/>
</dbReference>
<accession>A0A7V5PPU1</accession>
<dbReference type="InterPro" id="IPR005935">
    <property type="entry name" value="Mev_decarb"/>
</dbReference>
<evidence type="ECO:0000256" key="3">
    <source>
        <dbReference type="ARBA" id="ARBA00022516"/>
    </source>
</evidence>
<dbReference type="PANTHER" id="PTHR10977">
    <property type="entry name" value="DIPHOSPHOMEVALONATE DECARBOXYLASE"/>
    <property type="match status" value="1"/>
</dbReference>
<dbReference type="EMBL" id="DROD01000452">
    <property type="protein sequence ID" value="HHJ52881.1"/>
    <property type="molecule type" value="Genomic_DNA"/>
</dbReference>
<dbReference type="InterPro" id="IPR036554">
    <property type="entry name" value="GHMP_kinase_C_sf"/>
</dbReference>
<dbReference type="PANTHER" id="PTHR10977:SF3">
    <property type="entry name" value="DIPHOSPHOMEVALONATE DECARBOXYLASE"/>
    <property type="match status" value="1"/>
</dbReference>
<gene>
    <name evidence="10" type="primary">mvaD</name>
    <name evidence="10" type="ORF">ENJ89_06775</name>
</gene>
<keyword evidence="5" id="KW-0067">ATP-binding</keyword>
<dbReference type="FunFam" id="3.30.230.10:FF:000072">
    <property type="entry name" value="Diphosphomevalonate decarboxylase"/>
    <property type="match status" value="1"/>
</dbReference>
<evidence type="ECO:0000256" key="2">
    <source>
        <dbReference type="ARBA" id="ARBA00012296"/>
    </source>
</evidence>
<dbReference type="InterPro" id="IPR014721">
    <property type="entry name" value="Ribsml_uS5_D2-typ_fold_subgr"/>
</dbReference>
<reference evidence="10" key="1">
    <citation type="journal article" date="2020" name="mSystems">
        <title>Genome- and Community-Level Interaction Insights into Carbon Utilization and Element Cycling Functions of Hydrothermarchaeota in Hydrothermal Sediment.</title>
        <authorList>
            <person name="Zhou Z."/>
            <person name="Liu Y."/>
            <person name="Xu W."/>
            <person name="Pan J."/>
            <person name="Luo Z.H."/>
            <person name="Li M."/>
        </authorList>
    </citation>
    <scope>NUCLEOTIDE SEQUENCE [LARGE SCALE GENOMIC DNA]</scope>
    <source>
        <strain evidence="10">HyVt-527</strain>
    </source>
</reference>
<evidence type="ECO:0000313" key="10">
    <source>
        <dbReference type="EMBL" id="HHJ52881.1"/>
    </source>
</evidence>
<dbReference type="InterPro" id="IPR020568">
    <property type="entry name" value="Ribosomal_Su5_D2-typ_SF"/>
</dbReference>
<dbReference type="EC" id="4.1.1.33" evidence="2"/>
<evidence type="ECO:0000259" key="8">
    <source>
        <dbReference type="Pfam" id="PF18376"/>
    </source>
</evidence>
<keyword evidence="3" id="KW-0444">Lipid biosynthesis</keyword>
<evidence type="ECO:0000256" key="7">
    <source>
        <dbReference type="ARBA" id="ARBA00023239"/>
    </source>
</evidence>
<evidence type="ECO:0000256" key="4">
    <source>
        <dbReference type="ARBA" id="ARBA00022741"/>
    </source>
</evidence>
<evidence type="ECO:0000256" key="1">
    <source>
        <dbReference type="ARBA" id="ARBA00008831"/>
    </source>
</evidence>
<dbReference type="Pfam" id="PF18376">
    <property type="entry name" value="MDD_C"/>
    <property type="match status" value="1"/>
</dbReference>
<protein>
    <recommendedName>
        <fullName evidence="2">diphosphomevalonate decarboxylase</fullName>
        <ecNumber evidence="2">4.1.1.33</ecNumber>
    </recommendedName>
</protein>
<dbReference type="GO" id="GO:0005829">
    <property type="term" value="C:cytosol"/>
    <property type="evidence" value="ECO:0007669"/>
    <property type="project" value="InterPro"/>
</dbReference>
<feature type="domain" description="Diphosphomevalonate decarboxylase-like N-terminal" evidence="9">
    <location>
        <begin position="9"/>
        <end position="166"/>
    </location>
</feature>